<dbReference type="EMBL" id="AAYH02000047">
    <property type="protein sequence ID" value="EDO52927.1"/>
    <property type="molecule type" value="Genomic_DNA"/>
</dbReference>
<accession>A0ABC9N860</accession>
<evidence type="ECO:0000313" key="1">
    <source>
        <dbReference type="EMBL" id="EDO52927.1"/>
    </source>
</evidence>
<proteinExistence type="predicted"/>
<gene>
    <name evidence="1" type="ORF">BACUNI_03724</name>
</gene>
<dbReference type="AlphaFoldDB" id="A0ABC9N860"/>
<protein>
    <submittedName>
        <fullName evidence="1">Uncharacterized protein</fullName>
    </submittedName>
</protein>
<comment type="caution">
    <text evidence="1">The sequence shown here is derived from an EMBL/GenBank/DDBJ whole genome shotgun (WGS) entry which is preliminary data.</text>
</comment>
<organism evidence="1 2">
    <name type="scientific">Bacteroides uniformis (strain ATCC 8492 / DSM 6597 / CCUG 4942 / CIP 103695 / JCM 5828 / KCTC 5204 / NCTC 13054 / VPI 0061)</name>
    <dbReference type="NCBI Taxonomy" id="411479"/>
    <lineage>
        <taxon>Bacteria</taxon>
        <taxon>Pseudomonadati</taxon>
        <taxon>Bacteroidota</taxon>
        <taxon>Bacteroidia</taxon>
        <taxon>Bacteroidales</taxon>
        <taxon>Bacteroidaceae</taxon>
        <taxon>Bacteroides</taxon>
    </lineage>
</organism>
<sequence>MSKRLMAHHLFLYATRKQYFFYLTFLHYLCDINS</sequence>
<evidence type="ECO:0000313" key="2">
    <source>
        <dbReference type="Proteomes" id="UP000004110"/>
    </source>
</evidence>
<reference evidence="1" key="2">
    <citation type="submission" date="2013-11" db="EMBL/GenBank/DDBJ databases">
        <title>Draft genome sequence of Bacteroides uniformis (ATCC 8492).</title>
        <authorList>
            <person name="Sudarsanam P."/>
            <person name="Ley R."/>
            <person name="Guruge J."/>
            <person name="Turnbaugh P.J."/>
            <person name="Mahowald M."/>
            <person name="Liep D."/>
            <person name="Gordon J."/>
        </authorList>
    </citation>
    <scope>NUCLEOTIDE SEQUENCE</scope>
    <source>
        <strain evidence="1">ATCC 8492</strain>
    </source>
</reference>
<name>A0ABC9N860_BACUC</name>
<keyword evidence="2" id="KW-1185">Reference proteome</keyword>
<reference evidence="1" key="1">
    <citation type="submission" date="2007-06" db="EMBL/GenBank/DDBJ databases">
        <authorList>
            <person name="Fulton L."/>
            <person name="Clifton S."/>
            <person name="Fulton B."/>
            <person name="Xu J."/>
            <person name="Minx P."/>
            <person name="Pepin K.H."/>
            <person name="Johnson M."/>
            <person name="Thiruvilangam P."/>
            <person name="Bhonagiri V."/>
            <person name="Nash W.E."/>
            <person name="Mardis E.R."/>
            <person name="Wilson R.K."/>
        </authorList>
    </citation>
    <scope>NUCLEOTIDE SEQUENCE [LARGE SCALE GENOMIC DNA]</scope>
    <source>
        <strain evidence="1">ATCC 8492</strain>
    </source>
</reference>
<dbReference type="Proteomes" id="UP000004110">
    <property type="component" value="Unassembled WGS sequence"/>
</dbReference>